<dbReference type="InterPro" id="IPR036705">
    <property type="entry name" value="Ribosyl_crysJ1_sf"/>
</dbReference>
<reference evidence="4 5" key="1">
    <citation type="journal article" date="2015" name="Int. J. Syst. Evol. Microbiol.">
        <title>Youhaiella tibetensis gen. nov., sp. nov., isolated from subsurface sediment.</title>
        <authorList>
            <person name="Wang Y.X."/>
            <person name="Huang F.Q."/>
            <person name="Nogi Y."/>
            <person name="Pang S.J."/>
            <person name="Wang P.K."/>
            <person name="Lv J."/>
        </authorList>
    </citation>
    <scope>NUCLEOTIDE SEQUENCE [LARGE SCALE GENOMIC DNA]</scope>
    <source>
        <strain evidence="5">fig4</strain>
    </source>
</reference>
<dbReference type="InterPro" id="IPR050792">
    <property type="entry name" value="ADP-ribosylglycohydrolase"/>
</dbReference>
<dbReference type="RefSeq" id="WP_147655140.1">
    <property type="nucleotide sequence ID" value="NZ_BMFM01000001.1"/>
</dbReference>
<dbReference type="SUPFAM" id="SSF101478">
    <property type="entry name" value="ADP-ribosylglycohydrolase"/>
    <property type="match status" value="1"/>
</dbReference>
<evidence type="ECO:0000313" key="5">
    <source>
        <dbReference type="Proteomes" id="UP000321062"/>
    </source>
</evidence>
<evidence type="ECO:0000256" key="2">
    <source>
        <dbReference type="ARBA" id="ARBA00022801"/>
    </source>
</evidence>
<dbReference type="Gene3D" id="1.10.4080.10">
    <property type="entry name" value="ADP-ribosylation/Crystallin J1"/>
    <property type="match status" value="1"/>
</dbReference>
<proteinExistence type="inferred from homology"/>
<keyword evidence="3" id="KW-0460">Magnesium</keyword>
<sequence>MFEPADPVARKSAALGCFLGGACGDALGSPVDFLTLEQIQLQYGPTGIHDFAFAYGRRGAVTSSTQMMLFTAEGIIDAFDKNHAASDGDITRRVHLAYLRWLATQEDLDDILVPADQPKGLISTSELHQQRNPSFSSLQSLRGTRPLGSLAANTFGGPSAVARIAPVSIAFIGDTMRAFAVASALARLTHGHPSAYVPAGAFAMILAFILEGMALDPAIENTLDLLQTVEDHQETTNALIYSPWPDSDPKPRASWMGWGWTGAEALAVALHSVASTKSLEAAIIAAANHDGNSGVTACLAGQLAGAIYGAEAVPTRWIKDIELRDVTIELAGNVASMSNSSFDVEGIDSAL</sequence>
<dbReference type="OrthoDB" id="9806482at2"/>
<keyword evidence="5" id="KW-1185">Reference proteome</keyword>
<dbReference type="Proteomes" id="UP000321062">
    <property type="component" value="Chromosome"/>
</dbReference>
<comment type="cofactor">
    <cofactor evidence="3">
        <name>Mg(2+)</name>
        <dbReference type="ChEBI" id="CHEBI:18420"/>
    </cofactor>
    <text evidence="3">Binds 2 magnesium ions per subunit.</text>
</comment>
<dbReference type="PANTHER" id="PTHR16222">
    <property type="entry name" value="ADP-RIBOSYLGLYCOHYDROLASE"/>
    <property type="match status" value="1"/>
</dbReference>
<evidence type="ECO:0000256" key="3">
    <source>
        <dbReference type="PIRSR" id="PIRSR605502-1"/>
    </source>
</evidence>
<evidence type="ECO:0000256" key="1">
    <source>
        <dbReference type="ARBA" id="ARBA00010702"/>
    </source>
</evidence>
<organism evidence="4 5">
    <name type="scientific">Paradevosia tibetensis</name>
    <dbReference type="NCBI Taxonomy" id="1447062"/>
    <lineage>
        <taxon>Bacteria</taxon>
        <taxon>Pseudomonadati</taxon>
        <taxon>Pseudomonadota</taxon>
        <taxon>Alphaproteobacteria</taxon>
        <taxon>Hyphomicrobiales</taxon>
        <taxon>Devosiaceae</taxon>
        <taxon>Paradevosia</taxon>
    </lineage>
</organism>
<dbReference type="GO" id="GO:0046872">
    <property type="term" value="F:metal ion binding"/>
    <property type="evidence" value="ECO:0007669"/>
    <property type="project" value="UniProtKB-KW"/>
</dbReference>
<dbReference type="Pfam" id="PF03747">
    <property type="entry name" value="ADP_ribosyl_GH"/>
    <property type="match status" value="1"/>
</dbReference>
<feature type="binding site" evidence="3">
    <location>
        <position position="62"/>
    </location>
    <ligand>
        <name>Mg(2+)</name>
        <dbReference type="ChEBI" id="CHEBI:18420"/>
        <label>1</label>
    </ligand>
</feature>
<keyword evidence="2 4" id="KW-0378">Hydrolase</keyword>
<evidence type="ECO:0000313" key="4">
    <source>
        <dbReference type="EMBL" id="QEE19367.1"/>
    </source>
</evidence>
<gene>
    <name evidence="4" type="ORF">FNA67_03900</name>
</gene>
<dbReference type="PANTHER" id="PTHR16222:SF24">
    <property type="entry name" value="ADP-RIBOSYLHYDROLASE ARH3"/>
    <property type="match status" value="1"/>
</dbReference>
<name>A0A5B9DJR4_9HYPH</name>
<dbReference type="KEGG" id="yti:FNA67_03900"/>
<keyword evidence="3" id="KW-0479">Metal-binding</keyword>
<dbReference type="EMBL" id="CP041690">
    <property type="protein sequence ID" value="QEE19367.1"/>
    <property type="molecule type" value="Genomic_DNA"/>
</dbReference>
<dbReference type="AlphaFoldDB" id="A0A5B9DJR4"/>
<comment type="similarity">
    <text evidence="1">Belongs to the ADP-ribosylglycohydrolase family.</text>
</comment>
<dbReference type="GO" id="GO:0016787">
    <property type="term" value="F:hydrolase activity"/>
    <property type="evidence" value="ECO:0007669"/>
    <property type="project" value="UniProtKB-KW"/>
</dbReference>
<accession>A0A5B9DJR4</accession>
<protein>
    <submittedName>
        <fullName evidence="4">ADP-ribosylglycohydrolase family protein</fullName>
    </submittedName>
</protein>
<dbReference type="InterPro" id="IPR005502">
    <property type="entry name" value="Ribosyl_crysJ1"/>
</dbReference>